<dbReference type="EMBL" id="HACA01024202">
    <property type="protein sequence ID" value="CDW41563.1"/>
    <property type="molecule type" value="Transcribed_RNA"/>
</dbReference>
<dbReference type="AlphaFoldDB" id="A0A0K2UTG5"/>
<proteinExistence type="predicted"/>
<evidence type="ECO:0000256" key="1">
    <source>
        <dbReference type="SAM" id="MobiDB-lite"/>
    </source>
</evidence>
<evidence type="ECO:0000313" key="2">
    <source>
        <dbReference type="EMBL" id="CDW41564.1"/>
    </source>
</evidence>
<feature type="region of interest" description="Disordered" evidence="1">
    <location>
        <begin position="1"/>
        <end position="30"/>
    </location>
</feature>
<feature type="compositionally biased region" description="Basic and acidic residues" evidence="1">
    <location>
        <begin position="1"/>
        <end position="26"/>
    </location>
</feature>
<protein>
    <submittedName>
        <fullName evidence="2">Uncharacterized protein</fullName>
    </submittedName>
</protein>
<sequence>MKRETIEIGKGDGEKIPKPEEIEKSTAKFNGKIQKCHANEEDEVQPNKDYIKRKGYTF</sequence>
<dbReference type="EMBL" id="HACA01024204">
    <property type="protein sequence ID" value="CDW41565.1"/>
    <property type="molecule type" value="Transcribed_RNA"/>
</dbReference>
<name>A0A0K2UTG5_LEPSM</name>
<reference evidence="2" key="1">
    <citation type="submission" date="2014-05" db="EMBL/GenBank/DDBJ databases">
        <authorList>
            <person name="Chronopoulou M."/>
        </authorList>
    </citation>
    <scope>NUCLEOTIDE SEQUENCE</scope>
    <source>
        <tissue evidence="2">Whole organism</tissue>
    </source>
</reference>
<dbReference type="EMBL" id="HACA01024203">
    <property type="protein sequence ID" value="CDW41564.1"/>
    <property type="molecule type" value="Transcribed_RNA"/>
</dbReference>
<organism evidence="2">
    <name type="scientific">Lepeophtheirus salmonis</name>
    <name type="common">Salmon louse</name>
    <name type="synonym">Caligus salmonis</name>
    <dbReference type="NCBI Taxonomy" id="72036"/>
    <lineage>
        <taxon>Eukaryota</taxon>
        <taxon>Metazoa</taxon>
        <taxon>Ecdysozoa</taxon>
        <taxon>Arthropoda</taxon>
        <taxon>Crustacea</taxon>
        <taxon>Multicrustacea</taxon>
        <taxon>Hexanauplia</taxon>
        <taxon>Copepoda</taxon>
        <taxon>Siphonostomatoida</taxon>
        <taxon>Caligidae</taxon>
        <taxon>Lepeophtheirus</taxon>
    </lineage>
</organism>
<accession>A0A0K2UTG5</accession>